<dbReference type="EMBL" id="JAFMOF010000002">
    <property type="protein sequence ID" value="MBO0653581.1"/>
    <property type="molecule type" value="Genomic_DNA"/>
</dbReference>
<feature type="transmembrane region" description="Helical" evidence="1">
    <location>
        <begin position="143"/>
        <end position="162"/>
    </location>
</feature>
<dbReference type="Proteomes" id="UP000664781">
    <property type="component" value="Unassembled WGS sequence"/>
</dbReference>
<dbReference type="InterPro" id="IPR052964">
    <property type="entry name" value="Sporulation_signal_mat"/>
</dbReference>
<evidence type="ECO:0000256" key="1">
    <source>
        <dbReference type="SAM" id="Phobius"/>
    </source>
</evidence>
<protein>
    <recommendedName>
        <fullName evidence="4">HTTM domain-containing protein</fullName>
    </recommendedName>
</protein>
<organism evidence="2 3">
    <name type="scientific">Streptomyces triculaminicus</name>
    <dbReference type="NCBI Taxonomy" id="2816232"/>
    <lineage>
        <taxon>Bacteria</taxon>
        <taxon>Bacillati</taxon>
        <taxon>Actinomycetota</taxon>
        <taxon>Actinomycetes</taxon>
        <taxon>Kitasatosporales</taxon>
        <taxon>Streptomycetaceae</taxon>
        <taxon>Streptomyces</taxon>
    </lineage>
</organism>
<evidence type="ECO:0008006" key="4">
    <source>
        <dbReference type="Google" id="ProtNLM"/>
    </source>
</evidence>
<evidence type="ECO:0000313" key="2">
    <source>
        <dbReference type="EMBL" id="MBO0653581.1"/>
    </source>
</evidence>
<comment type="caution">
    <text evidence="2">The sequence shown here is derived from an EMBL/GenBank/DDBJ whole genome shotgun (WGS) entry which is preliminary data.</text>
</comment>
<feature type="transmembrane region" description="Helical" evidence="1">
    <location>
        <begin position="93"/>
        <end position="113"/>
    </location>
</feature>
<dbReference type="RefSeq" id="WP_207247237.1">
    <property type="nucleotide sequence ID" value="NZ_JAFMOF010000002.1"/>
</dbReference>
<evidence type="ECO:0000313" key="3">
    <source>
        <dbReference type="Proteomes" id="UP000664781"/>
    </source>
</evidence>
<keyword evidence="1" id="KW-1133">Transmembrane helix</keyword>
<sequence length="212" mass="23847">MNSSISGTGAGALILDAKIRIYSWLEYFSGRRYGLIGAALARVVLGGVGLYFYLRDYFDRSFLWGPEGVWPWRNFTAPENEAFSLYSVAKTDAWFELVFHVGVIVALLFTLGWKTRITTALHYVFLWSLQQRNPLILDGGDNVTAIVLVFFIFIDSSACLSLDARIKRRKEVSSEGISMRKRILSPAPCRPPCCNSSSVHRLPSFGYVQSSR</sequence>
<dbReference type="PANTHER" id="PTHR39535:SF2">
    <property type="entry name" value="HTTM DOMAIN-CONTAINING PROTEIN"/>
    <property type="match status" value="1"/>
</dbReference>
<keyword evidence="1" id="KW-0812">Transmembrane</keyword>
<feature type="transmembrane region" description="Helical" evidence="1">
    <location>
        <begin position="33"/>
        <end position="54"/>
    </location>
</feature>
<dbReference type="AlphaFoldDB" id="A0A939FK29"/>
<proteinExistence type="predicted"/>
<reference evidence="2" key="1">
    <citation type="submission" date="2021-03" db="EMBL/GenBank/DDBJ databases">
        <title>Streptomyces strains.</title>
        <authorList>
            <person name="Lund M.B."/>
            <person name="Toerring T."/>
        </authorList>
    </citation>
    <scope>NUCLEOTIDE SEQUENCE</scope>
    <source>
        <strain evidence="2">JCM 4242</strain>
    </source>
</reference>
<dbReference type="PANTHER" id="PTHR39535">
    <property type="entry name" value="SPORULATION-DELAYING PROTEIN SDPB"/>
    <property type="match status" value="1"/>
</dbReference>
<keyword evidence="1" id="KW-0472">Membrane</keyword>
<keyword evidence="3" id="KW-1185">Reference proteome</keyword>
<name>A0A939FK29_9ACTN</name>
<accession>A0A939FK29</accession>
<gene>
    <name evidence="2" type="ORF">J1792_12540</name>
</gene>